<dbReference type="GO" id="GO:0052917">
    <property type="term" value="F:dol-P-Man:Man(7)GlcNAc(2)-PP-Dol alpha-1,6-mannosyltransferase activity"/>
    <property type="evidence" value="ECO:0007669"/>
    <property type="project" value="UniProtKB-EC"/>
</dbReference>
<evidence type="ECO:0000256" key="8">
    <source>
        <dbReference type="ARBA" id="ARBA00022989"/>
    </source>
</evidence>
<feature type="transmembrane region" description="Helical" evidence="12">
    <location>
        <begin position="349"/>
        <end position="370"/>
    </location>
</feature>
<keyword evidence="7 12" id="KW-0256">Endoplasmic reticulum</keyword>
<feature type="transmembrane region" description="Helical" evidence="12">
    <location>
        <begin position="104"/>
        <end position="125"/>
    </location>
</feature>
<comment type="function">
    <text evidence="10">Mannosyltransferase that operates in the biosynthetic pathway of dolichol-linked oligosaccharides, the glycan precursors employed in protein asparagine (N)-glycosylation. The assembly of dolichol-linked oligosaccharides begins on the cytosolic side of the endoplasmic reticulum membrane and finishes in its lumen. The sequential addition of sugars to dolichol pyrophosphate produces dolichol-linked oligosaccharides containing fourteen sugars, including two GlcNAcs, nine mannoses and three glucoses. Once assembled, the oligosaccharide is transferred from the lipid to nascent proteins by oligosaccharyltransferases. In the lumen of the endoplasmic reticulum, adds the eighth mannose residue in an alpha-1,6 linkage onto Man(7)GlcNAc(2)-PP-dolichol to produce Man(8)GlcNAc(2)-PP-dolichol.</text>
</comment>
<evidence type="ECO:0000256" key="4">
    <source>
        <dbReference type="ARBA" id="ARBA00022676"/>
    </source>
</evidence>
<dbReference type="GO" id="GO:0005789">
    <property type="term" value="C:endoplasmic reticulum membrane"/>
    <property type="evidence" value="ECO:0007669"/>
    <property type="project" value="UniProtKB-SubCell"/>
</dbReference>
<evidence type="ECO:0000256" key="1">
    <source>
        <dbReference type="ARBA" id="ARBA00004477"/>
    </source>
</evidence>
<dbReference type="GO" id="GO:0006487">
    <property type="term" value="P:protein N-linked glycosylation"/>
    <property type="evidence" value="ECO:0007669"/>
    <property type="project" value="TreeGrafter"/>
</dbReference>
<evidence type="ECO:0000256" key="6">
    <source>
        <dbReference type="ARBA" id="ARBA00022692"/>
    </source>
</evidence>
<feature type="transmembrane region" description="Helical" evidence="12">
    <location>
        <begin position="300"/>
        <end position="317"/>
    </location>
</feature>
<keyword evidence="6 12" id="KW-0812">Transmembrane</keyword>
<feature type="transmembrane region" description="Helical" evidence="12">
    <location>
        <begin position="163"/>
        <end position="178"/>
    </location>
</feature>
<keyword evidence="9 12" id="KW-0472">Membrane</keyword>
<gene>
    <name evidence="13" type="ORF">AKO1_002430</name>
</gene>
<accession>A0AAW2ZNG8</accession>
<feature type="transmembrane region" description="Helical" evidence="12">
    <location>
        <begin position="12"/>
        <end position="33"/>
    </location>
</feature>
<dbReference type="EMBL" id="JAOPGA020001796">
    <property type="protein sequence ID" value="KAL0491396.1"/>
    <property type="molecule type" value="Genomic_DNA"/>
</dbReference>
<evidence type="ECO:0000256" key="11">
    <source>
        <dbReference type="ARBA" id="ARBA00048899"/>
    </source>
</evidence>
<evidence type="ECO:0000256" key="2">
    <source>
        <dbReference type="ARBA" id="ARBA00004922"/>
    </source>
</evidence>
<comment type="subcellular location">
    <subcellularLocation>
        <location evidence="1 12">Endoplasmic reticulum membrane</location>
        <topology evidence="1 12">Multi-pass membrane protein</topology>
    </subcellularLocation>
</comment>
<feature type="transmembrane region" description="Helical" evidence="12">
    <location>
        <begin position="221"/>
        <end position="244"/>
    </location>
</feature>
<protein>
    <recommendedName>
        <fullName evidence="12">Mannosyltransferase</fullName>
        <ecNumber evidence="12">2.4.1.-</ecNumber>
    </recommendedName>
</protein>
<feature type="non-terminal residue" evidence="13">
    <location>
        <position position="425"/>
    </location>
</feature>
<reference evidence="13 14" key="1">
    <citation type="submission" date="2024-03" db="EMBL/GenBank/DDBJ databases">
        <title>The Acrasis kona genome and developmental transcriptomes reveal deep origins of eukaryotic multicellular pathways.</title>
        <authorList>
            <person name="Sheikh S."/>
            <person name="Fu C.-J."/>
            <person name="Brown M.W."/>
            <person name="Baldauf S.L."/>
        </authorList>
    </citation>
    <scope>NUCLEOTIDE SEQUENCE [LARGE SCALE GENOMIC DNA]</scope>
    <source>
        <strain evidence="13 14">ATCC MYA-3509</strain>
    </source>
</reference>
<name>A0AAW2ZNG8_9EUKA</name>
<dbReference type="PANTHER" id="PTHR22760">
    <property type="entry name" value="GLYCOSYLTRANSFERASE"/>
    <property type="match status" value="1"/>
</dbReference>
<keyword evidence="14" id="KW-1185">Reference proteome</keyword>
<proteinExistence type="inferred from homology"/>
<evidence type="ECO:0000256" key="3">
    <source>
        <dbReference type="ARBA" id="ARBA00007063"/>
    </source>
</evidence>
<evidence type="ECO:0000256" key="12">
    <source>
        <dbReference type="RuleBase" id="RU363075"/>
    </source>
</evidence>
<dbReference type="EC" id="2.4.1.-" evidence="12"/>
<keyword evidence="4 12" id="KW-0328">Glycosyltransferase</keyword>
<feature type="transmembrane region" description="Helical" evidence="12">
    <location>
        <begin position="184"/>
        <end position="209"/>
    </location>
</feature>
<keyword evidence="5" id="KW-0808">Transferase</keyword>
<dbReference type="Pfam" id="PF03901">
    <property type="entry name" value="Glyco_transf_22"/>
    <property type="match status" value="1"/>
</dbReference>
<sequence>MVRKFFWFTPDIFDLISLLQLAIYTILCPYTKVEESFNLQATFDLLSSSKNQVALEQFDHNDFSGVVPRTFIGPSVLATASTPLIQFVPRLFGNGLYIFSQEELCLIIVRIVLGAITLFALSFFRKAIKENMDYGEQISKMVSALTICQFHFLFYLSRTLPNTFAIALVLFALGYWIRNQTLHMFAILGFTAAVFRSDTLVLIAPIALLSVATRQTNLFKGAFVGLFGMIFGIVLSSIVDSYFWGRIVWPEGEVFYYNTVENKSHEWGTLPFHWYFTTALPKALLASTMLIPFGIGRKTGTLLASALLFVFLYSFLPHKELRFILPSVPIFNLVAATGINRLKRINKFLYMVSAVMLMGSIVVPLVMLLASRENYPGAIALKHLHNSVSQDQINTPIHVHMDPETCMSGVSKFLQKIIQSGSIQK</sequence>
<evidence type="ECO:0000256" key="7">
    <source>
        <dbReference type="ARBA" id="ARBA00022824"/>
    </source>
</evidence>
<dbReference type="PANTHER" id="PTHR22760:SF1">
    <property type="entry name" value="DOL-P-MAN:MAN(7)GLCNAC(2)-PP-DOL ALPHA-1,6-MANNOSYLTRANSFERASE"/>
    <property type="match status" value="1"/>
</dbReference>
<comment type="similarity">
    <text evidence="3 12">Belongs to the glycosyltransferase 22 family.</text>
</comment>
<feature type="transmembrane region" description="Helical" evidence="12">
    <location>
        <begin position="323"/>
        <end position="342"/>
    </location>
</feature>
<dbReference type="InterPro" id="IPR005599">
    <property type="entry name" value="GPI_mannosylTrfase"/>
</dbReference>
<dbReference type="AlphaFoldDB" id="A0AAW2ZNG8"/>
<comment type="catalytic activity">
    <reaction evidence="11">
        <text>an alpha-D-Man-(1-&gt;2)-alpha-D-Man-(1-&gt;2)-alpha-D-Man-(1-&gt;3)-[alpha-D-Man-(1-&gt;2)-alpha-D-Man-(1-&gt;3)-alpha-D-Man-(1-&gt;6)]-beta-D-Man-(1-&gt;4)-beta-D-GlcNAc-(1-&gt;4)-alpha-D-GlcNAc-diphospho-di-trans,poly-cis-dolichol + a di-trans,poly-cis-dolichyl beta-D-mannosyl phosphate = an alpha-D-Man-(1-&gt;2)-alpha-D-Man-(1-&gt;2)-alpha-D-Man-(1-&gt;3)-[alpha-D-Man-(1-&gt;2)-alpha-D-Man-(1-&gt;3)-[alpha-D-Man-(1-&gt;6)]-alpha-D-Man-(1-&gt;6)]-beta-D-Man-(1-&gt;4)-beta-D-GlcNAc-(1-&gt;4)-alpha-D-GlcNAc-diphospho-di-trans,poly-cis-dolichol + a di-trans,poly-cis-dolichyl phosphate + H(+)</text>
        <dbReference type="Rhea" id="RHEA:29535"/>
        <dbReference type="Rhea" id="RHEA-COMP:19498"/>
        <dbReference type="Rhea" id="RHEA-COMP:19501"/>
        <dbReference type="Rhea" id="RHEA-COMP:19518"/>
        <dbReference type="Rhea" id="RHEA-COMP:19519"/>
        <dbReference type="ChEBI" id="CHEBI:15378"/>
        <dbReference type="ChEBI" id="CHEBI:57683"/>
        <dbReference type="ChEBI" id="CHEBI:58211"/>
        <dbReference type="ChEBI" id="CHEBI:132517"/>
        <dbReference type="ChEBI" id="CHEBI:132519"/>
        <dbReference type="EC" id="2.4.1.260"/>
    </reaction>
    <physiologicalReaction direction="left-to-right" evidence="11">
        <dbReference type="Rhea" id="RHEA:29536"/>
    </physiologicalReaction>
</comment>
<feature type="transmembrane region" description="Helical" evidence="12">
    <location>
        <begin position="272"/>
        <end position="293"/>
    </location>
</feature>
<dbReference type="Proteomes" id="UP001431209">
    <property type="component" value="Unassembled WGS sequence"/>
</dbReference>
<evidence type="ECO:0000256" key="9">
    <source>
        <dbReference type="ARBA" id="ARBA00023136"/>
    </source>
</evidence>
<organism evidence="13 14">
    <name type="scientific">Acrasis kona</name>
    <dbReference type="NCBI Taxonomy" id="1008807"/>
    <lineage>
        <taxon>Eukaryota</taxon>
        <taxon>Discoba</taxon>
        <taxon>Heterolobosea</taxon>
        <taxon>Tetramitia</taxon>
        <taxon>Eutetramitia</taxon>
        <taxon>Acrasidae</taxon>
        <taxon>Acrasis</taxon>
    </lineage>
</organism>
<comment type="caution">
    <text evidence="13">The sequence shown here is derived from an EMBL/GenBank/DDBJ whole genome shotgun (WGS) entry which is preliminary data.</text>
</comment>
<evidence type="ECO:0000313" key="13">
    <source>
        <dbReference type="EMBL" id="KAL0491396.1"/>
    </source>
</evidence>
<evidence type="ECO:0000313" key="14">
    <source>
        <dbReference type="Proteomes" id="UP001431209"/>
    </source>
</evidence>
<keyword evidence="8 12" id="KW-1133">Transmembrane helix</keyword>
<comment type="pathway">
    <text evidence="2">Protein modification; protein glycosylation.</text>
</comment>
<evidence type="ECO:0000256" key="5">
    <source>
        <dbReference type="ARBA" id="ARBA00022679"/>
    </source>
</evidence>
<evidence type="ECO:0000256" key="10">
    <source>
        <dbReference type="ARBA" id="ARBA00044721"/>
    </source>
</evidence>